<comment type="caution">
    <text evidence="2">The sequence shown here is derived from an EMBL/GenBank/DDBJ whole genome shotgun (WGS) entry which is preliminary data.</text>
</comment>
<evidence type="ECO:0000259" key="1">
    <source>
        <dbReference type="SMART" id="SM00717"/>
    </source>
</evidence>
<dbReference type="AlphaFoldDB" id="X1RT43"/>
<proteinExistence type="predicted"/>
<organism evidence="2">
    <name type="scientific">marine sediment metagenome</name>
    <dbReference type="NCBI Taxonomy" id="412755"/>
    <lineage>
        <taxon>unclassified sequences</taxon>
        <taxon>metagenomes</taxon>
        <taxon>ecological metagenomes</taxon>
    </lineage>
</organism>
<dbReference type="SMART" id="SM00717">
    <property type="entry name" value="SANT"/>
    <property type="match status" value="3"/>
</dbReference>
<evidence type="ECO:0000313" key="2">
    <source>
        <dbReference type="EMBL" id="GAI83823.1"/>
    </source>
</evidence>
<reference evidence="2" key="1">
    <citation type="journal article" date="2014" name="Front. Microbiol.">
        <title>High frequency of phylogenetically diverse reductive dehalogenase-homologous genes in deep subseafloor sedimentary metagenomes.</title>
        <authorList>
            <person name="Kawai M."/>
            <person name="Futagami T."/>
            <person name="Toyoda A."/>
            <person name="Takaki Y."/>
            <person name="Nishi S."/>
            <person name="Hori S."/>
            <person name="Arai W."/>
            <person name="Tsubouchi T."/>
            <person name="Morono Y."/>
            <person name="Uchiyama I."/>
            <person name="Ito T."/>
            <person name="Fujiyama A."/>
            <person name="Inagaki F."/>
            <person name="Takami H."/>
        </authorList>
    </citation>
    <scope>NUCLEOTIDE SEQUENCE</scope>
    <source>
        <strain evidence="2">Expedition CK06-06</strain>
    </source>
</reference>
<feature type="non-terminal residue" evidence="2">
    <location>
        <position position="186"/>
    </location>
</feature>
<gene>
    <name evidence="2" type="ORF">S12H4_19428</name>
</gene>
<feature type="domain" description="Myb-like" evidence="1">
    <location>
        <begin position="120"/>
        <end position="165"/>
    </location>
</feature>
<name>X1RT43_9ZZZZ</name>
<feature type="domain" description="Myb-like" evidence="1">
    <location>
        <begin position="27"/>
        <end position="72"/>
    </location>
</feature>
<accession>X1RT43</accession>
<dbReference type="EMBL" id="BARW01009716">
    <property type="protein sequence ID" value="GAI83823.1"/>
    <property type="molecule type" value="Genomic_DNA"/>
</dbReference>
<sequence>MGIIGKARGLGLEKDYAGGYRRQRSLNPAPWSTEETNLLRKLFPITPNEEIAERIGKTLDAVAMKARNLGLRKNQFWSETEDKLLKKLYKKLSYDLLAELLGRTKGSVQIRVITLELESKVENWTQEEIDFLKEFYPGTHYRVIANKLGRTPAAVAAKADRIGIVQEWFWPESDIRKLKQFYPKLT</sequence>
<dbReference type="InterPro" id="IPR001005">
    <property type="entry name" value="SANT/Myb"/>
</dbReference>
<protein>
    <recommendedName>
        <fullName evidence="1">Myb-like domain-containing protein</fullName>
    </recommendedName>
</protein>
<dbReference type="Pfam" id="PF13921">
    <property type="entry name" value="Myb_DNA-bind_6"/>
    <property type="match status" value="1"/>
</dbReference>
<feature type="domain" description="Myb-like" evidence="1">
    <location>
        <begin position="73"/>
        <end position="118"/>
    </location>
</feature>